<keyword evidence="2" id="KW-1185">Reference proteome</keyword>
<dbReference type="STRING" id="6290.A0A0N4X1Q3"/>
<organism evidence="3">
    <name type="scientific">Haemonchus placei</name>
    <name type="common">Barber's pole worm</name>
    <dbReference type="NCBI Taxonomy" id="6290"/>
    <lineage>
        <taxon>Eukaryota</taxon>
        <taxon>Metazoa</taxon>
        <taxon>Ecdysozoa</taxon>
        <taxon>Nematoda</taxon>
        <taxon>Chromadorea</taxon>
        <taxon>Rhabditida</taxon>
        <taxon>Rhabditina</taxon>
        <taxon>Rhabditomorpha</taxon>
        <taxon>Strongyloidea</taxon>
        <taxon>Trichostrongylidae</taxon>
        <taxon>Haemonchus</taxon>
    </lineage>
</organism>
<gene>
    <name evidence="1" type="ORF">HPLM_LOCUS18252</name>
</gene>
<protein>
    <submittedName>
        <fullName evidence="3">Adenylate kinase</fullName>
    </submittedName>
</protein>
<evidence type="ECO:0000313" key="3">
    <source>
        <dbReference type="WBParaSite" id="HPLM_0001826001-mRNA-1"/>
    </source>
</evidence>
<evidence type="ECO:0000313" key="2">
    <source>
        <dbReference type="Proteomes" id="UP000268014"/>
    </source>
</evidence>
<evidence type="ECO:0000313" key="1">
    <source>
        <dbReference type="EMBL" id="VDO69923.1"/>
    </source>
</evidence>
<dbReference type="InterPro" id="IPR027417">
    <property type="entry name" value="P-loop_NTPase"/>
</dbReference>
<reference evidence="1 2" key="2">
    <citation type="submission" date="2018-11" db="EMBL/GenBank/DDBJ databases">
        <authorList>
            <consortium name="Pathogen Informatics"/>
        </authorList>
    </citation>
    <scope>NUCLEOTIDE SEQUENCE [LARGE SCALE GENOMIC DNA]</scope>
    <source>
        <strain evidence="1 2">MHpl1</strain>
    </source>
</reference>
<dbReference type="EMBL" id="UZAF01020443">
    <property type="protein sequence ID" value="VDO69923.1"/>
    <property type="molecule type" value="Genomic_DNA"/>
</dbReference>
<dbReference type="Gene3D" id="3.40.50.300">
    <property type="entry name" value="P-loop containing nucleotide triphosphate hydrolases"/>
    <property type="match status" value="1"/>
</dbReference>
<dbReference type="Proteomes" id="UP000268014">
    <property type="component" value="Unassembled WGS sequence"/>
</dbReference>
<dbReference type="WBParaSite" id="HPLM_0001826001-mRNA-1">
    <property type="protein sequence ID" value="HPLM_0001826001-mRNA-1"/>
    <property type="gene ID" value="HPLM_0001826001"/>
</dbReference>
<accession>A0A0N4X1Q3</accession>
<dbReference type="AlphaFoldDB" id="A0A0N4X1Q3"/>
<name>A0A0N4X1Q3_HAEPC</name>
<sequence length="399" mass="44067">MGSNIRSTQPNYSARNWRFRLGMNKRNTVSITDCYAPPATATDGETVAKNKHWYYKYAVQDCTAIVHEENRVLDVGVVDAFRLLDVSVVDAFRTGSDHSLVGAKVSLRSKLRGRDHSQPPLIRLPQYDASAMEVAAAQYTKQQGQDLSKDFCLLVKGLLHCATIPGEKDDQTIYERTKDLVQKAMSSGVPILNNSPVNQPQFHACDAVTQEDNRIAATKSSGEEVVNEAMRTSHKPSCCNRVQLDSRTEIEPNTDTITDSLRSNFSVEESVLVTKSLYDSAEPFNATISEPAPIFPKSGADARRTSLDAANVSIESVPVVLIIGAPGASRAEIAKRIVQKFYGFILLSMGDLLRSNIAAQVGDKLWRSVARQVERGEQVPLQNLPLFVLLFTYILIAYE</sequence>
<reference evidence="3" key="1">
    <citation type="submission" date="2017-02" db="UniProtKB">
        <authorList>
            <consortium name="WormBaseParasite"/>
        </authorList>
    </citation>
    <scope>IDENTIFICATION</scope>
</reference>
<dbReference type="OrthoDB" id="442176at2759"/>
<proteinExistence type="predicted"/>